<dbReference type="GeneID" id="99985259"/>
<keyword evidence="10" id="KW-1185">Reference proteome</keyword>
<evidence type="ECO:0000256" key="3">
    <source>
        <dbReference type="ARBA" id="ARBA00009759"/>
    </source>
</evidence>
<comment type="similarity">
    <text evidence="3 8">Belongs to the inositol monophosphatase superfamily.</text>
</comment>
<dbReference type="Gene3D" id="3.30.540.10">
    <property type="entry name" value="Fructose-1,6-Bisphosphatase, subunit A, domain 1"/>
    <property type="match status" value="1"/>
</dbReference>
<name>A0A1I0MLB9_9BACT</name>
<evidence type="ECO:0000256" key="5">
    <source>
        <dbReference type="ARBA" id="ARBA00022801"/>
    </source>
</evidence>
<feature type="binding site" evidence="7">
    <location>
        <position position="211"/>
    </location>
    <ligand>
        <name>Mg(2+)</name>
        <dbReference type="ChEBI" id="CHEBI:18420"/>
        <label>1</label>
        <note>catalytic</note>
    </ligand>
</feature>
<reference evidence="10" key="1">
    <citation type="submission" date="2016-10" db="EMBL/GenBank/DDBJ databases">
        <authorList>
            <person name="Varghese N."/>
            <person name="Submissions S."/>
        </authorList>
    </citation>
    <scope>NUCLEOTIDE SEQUENCE [LARGE SCALE GENOMIC DNA]</scope>
    <source>
        <strain evidence="10">CGMCC 1.12402</strain>
    </source>
</reference>
<evidence type="ECO:0000313" key="9">
    <source>
        <dbReference type="EMBL" id="SEV89098.1"/>
    </source>
</evidence>
<accession>A0A1I0MLB9</accession>
<dbReference type="InterPro" id="IPR000760">
    <property type="entry name" value="Inositol_monophosphatase-like"/>
</dbReference>
<dbReference type="InterPro" id="IPR020550">
    <property type="entry name" value="Inositol_monophosphatase_CS"/>
</dbReference>
<dbReference type="GO" id="GO:0046854">
    <property type="term" value="P:phosphatidylinositol phosphate biosynthetic process"/>
    <property type="evidence" value="ECO:0007669"/>
    <property type="project" value="InterPro"/>
</dbReference>
<dbReference type="SUPFAM" id="SSF56655">
    <property type="entry name" value="Carbohydrate phosphatase"/>
    <property type="match status" value="1"/>
</dbReference>
<sequence>MQQLLQEVIVLVKEAGDFIRKEAQAFDKSKIEYKGKNDLVSYVDKETEKFIVAGLSKILPGAGFIAEEGTSTKRSDSYNWVIDPLDGTTNFTHGLPVYAISVALLKRGELTLGVVYDVSRDECFHATKGGGAFLNHMPISVSPVKTIDKGLIATGFPYYNFEQMNQYLAILNDFMQSTHGLRRMGSAAIDLAYTACGRFEGFFEYNLNSYDVAAGALLVKEAGGIVTDFRGGDDFLFGREIVAGNIAQPEILQIIQNHWNK</sequence>
<evidence type="ECO:0000256" key="8">
    <source>
        <dbReference type="RuleBase" id="RU364068"/>
    </source>
</evidence>
<gene>
    <name evidence="9" type="ORF">SAMN05216290_0499</name>
</gene>
<dbReference type="InterPro" id="IPR033942">
    <property type="entry name" value="IMPase"/>
</dbReference>
<evidence type="ECO:0000256" key="7">
    <source>
        <dbReference type="PIRSR" id="PIRSR600760-2"/>
    </source>
</evidence>
<dbReference type="InterPro" id="IPR022337">
    <property type="entry name" value="Inositol_monophosphatase_SuhB"/>
</dbReference>
<evidence type="ECO:0000313" key="10">
    <source>
        <dbReference type="Proteomes" id="UP000199437"/>
    </source>
</evidence>
<dbReference type="PANTHER" id="PTHR20854:SF4">
    <property type="entry name" value="INOSITOL-1-MONOPHOSPHATASE-RELATED"/>
    <property type="match status" value="1"/>
</dbReference>
<dbReference type="RefSeq" id="WP_090256807.1">
    <property type="nucleotide sequence ID" value="NZ_FOIR01000001.1"/>
</dbReference>
<organism evidence="9 10">
    <name type="scientific">Roseivirga pacifica</name>
    <dbReference type="NCBI Taxonomy" id="1267423"/>
    <lineage>
        <taxon>Bacteria</taxon>
        <taxon>Pseudomonadati</taxon>
        <taxon>Bacteroidota</taxon>
        <taxon>Cytophagia</taxon>
        <taxon>Cytophagales</taxon>
        <taxon>Roseivirgaceae</taxon>
        <taxon>Roseivirga</taxon>
    </lineage>
</organism>
<evidence type="ECO:0000256" key="6">
    <source>
        <dbReference type="ARBA" id="ARBA00022842"/>
    </source>
</evidence>
<evidence type="ECO:0000256" key="4">
    <source>
        <dbReference type="ARBA" id="ARBA00022723"/>
    </source>
</evidence>
<dbReference type="GO" id="GO:0008934">
    <property type="term" value="F:inositol monophosphate 1-phosphatase activity"/>
    <property type="evidence" value="ECO:0007669"/>
    <property type="project" value="InterPro"/>
</dbReference>
<dbReference type="CDD" id="cd01639">
    <property type="entry name" value="IMPase"/>
    <property type="match status" value="1"/>
</dbReference>
<feature type="binding site" evidence="7">
    <location>
        <position position="86"/>
    </location>
    <ligand>
        <name>Mg(2+)</name>
        <dbReference type="ChEBI" id="CHEBI:18420"/>
        <label>1</label>
        <note>catalytic</note>
    </ligand>
</feature>
<dbReference type="Proteomes" id="UP000199437">
    <property type="component" value="Unassembled WGS sequence"/>
</dbReference>
<protein>
    <recommendedName>
        <fullName evidence="8">Inositol-1-monophosphatase</fullName>
        <ecNumber evidence="8">3.1.3.25</ecNumber>
    </recommendedName>
</protein>
<dbReference type="EMBL" id="FOIR01000001">
    <property type="protein sequence ID" value="SEV89098.1"/>
    <property type="molecule type" value="Genomic_DNA"/>
</dbReference>
<dbReference type="AlphaFoldDB" id="A0A1I0MLB9"/>
<dbReference type="OrthoDB" id="9772456at2"/>
<dbReference type="Gene3D" id="3.40.190.80">
    <property type="match status" value="1"/>
</dbReference>
<comment type="cofactor">
    <cofactor evidence="2 7 8">
        <name>Mg(2+)</name>
        <dbReference type="ChEBI" id="CHEBI:18420"/>
    </cofactor>
</comment>
<dbReference type="PROSITE" id="PS00629">
    <property type="entry name" value="IMP_1"/>
    <property type="match status" value="1"/>
</dbReference>
<dbReference type="GO" id="GO:0046872">
    <property type="term" value="F:metal ion binding"/>
    <property type="evidence" value="ECO:0007669"/>
    <property type="project" value="UniProtKB-KW"/>
</dbReference>
<evidence type="ECO:0000256" key="1">
    <source>
        <dbReference type="ARBA" id="ARBA00001033"/>
    </source>
</evidence>
<dbReference type="STRING" id="1267423.SAMN05216290_0499"/>
<dbReference type="GO" id="GO:0006020">
    <property type="term" value="P:inositol metabolic process"/>
    <property type="evidence" value="ECO:0007669"/>
    <property type="project" value="TreeGrafter"/>
</dbReference>
<feature type="binding site" evidence="7">
    <location>
        <position position="83"/>
    </location>
    <ligand>
        <name>Mg(2+)</name>
        <dbReference type="ChEBI" id="CHEBI:18420"/>
        <label>1</label>
        <note>catalytic</note>
    </ligand>
</feature>
<dbReference type="PRINTS" id="PR01959">
    <property type="entry name" value="SBIMPHPHTASE"/>
</dbReference>
<feature type="binding site" evidence="7">
    <location>
        <position position="85"/>
    </location>
    <ligand>
        <name>Mg(2+)</name>
        <dbReference type="ChEBI" id="CHEBI:18420"/>
        <label>1</label>
        <note>catalytic</note>
    </ligand>
</feature>
<dbReference type="EC" id="3.1.3.25" evidence="8"/>
<dbReference type="PANTHER" id="PTHR20854">
    <property type="entry name" value="INOSITOL MONOPHOSPHATASE"/>
    <property type="match status" value="1"/>
</dbReference>
<keyword evidence="4 7" id="KW-0479">Metal-binding</keyword>
<proteinExistence type="inferred from homology"/>
<keyword evidence="6 7" id="KW-0460">Magnesium</keyword>
<dbReference type="GO" id="GO:0007165">
    <property type="term" value="P:signal transduction"/>
    <property type="evidence" value="ECO:0007669"/>
    <property type="project" value="TreeGrafter"/>
</dbReference>
<comment type="catalytic activity">
    <reaction evidence="1 8">
        <text>a myo-inositol phosphate + H2O = myo-inositol + phosphate</text>
        <dbReference type="Rhea" id="RHEA:24056"/>
        <dbReference type="ChEBI" id="CHEBI:15377"/>
        <dbReference type="ChEBI" id="CHEBI:17268"/>
        <dbReference type="ChEBI" id="CHEBI:43474"/>
        <dbReference type="ChEBI" id="CHEBI:84139"/>
        <dbReference type="EC" id="3.1.3.25"/>
    </reaction>
</comment>
<evidence type="ECO:0000256" key="2">
    <source>
        <dbReference type="ARBA" id="ARBA00001946"/>
    </source>
</evidence>
<keyword evidence="5 8" id="KW-0378">Hydrolase</keyword>
<dbReference type="PROSITE" id="PS00630">
    <property type="entry name" value="IMP_2"/>
    <property type="match status" value="1"/>
</dbReference>
<dbReference type="Pfam" id="PF00459">
    <property type="entry name" value="Inositol_P"/>
    <property type="match status" value="1"/>
</dbReference>
<dbReference type="FunFam" id="3.30.540.10:FF:000003">
    <property type="entry name" value="Inositol-1-monophosphatase"/>
    <property type="match status" value="1"/>
</dbReference>
<dbReference type="PRINTS" id="PR00377">
    <property type="entry name" value="IMPHPHTASES"/>
</dbReference>
<feature type="binding site" evidence="7">
    <location>
        <position position="67"/>
    </location>
    <ligand>
        <name>Mg(2+)</name>
        <dbReference type="ChEBI" id="CHEBI:18420"/>
        <label>1</label>
        <note>catalytic</note>
    </ligand>
</feature>
<dbReference type="InterPro" id="IPR020583">
    <property type="entry name" value="Inositol_monoP_metal-BS"/>
</dbReference>